<evidence type="ECO:0008006" key="3">
    <source>
        <dbReference type="Google" id="ProtNLM"/>
    </source>
</evidence>
<name>A0ABW4K244_9HYPH</name>
<dbReference type="RefSeq" id="WP_378797330.1">
    <property type="nucleotide sequence ID" value="NZ_JBHUER010000002.1"/>
</dbReference>
<evidence type="ECO:0000313" key="1">
    <source>
        <dbReference type="EMBL" id="MFD1702224.1"/>
    </source>
</evidence>
<dbReference type="EMBL" id="JBHUER010000002">
    <property type="protein sequence ID" value="MFD1702224.1"/>
    <property type="molecule type" value="Genomic_DNA"/>
</dbReference>
<dbReference type="CDD" id="cd06223">
    <property type="entry name" value="PRTases_typeI"/>
    <property type="match status" value="1"/>
</dbReference>
<reference evidence="2" key="1">
    <citation type="journal article" date="2019" name="Int. J. Syst. Evol. Microbiol.">
        <title>The Global Catalogue of Microorganisms (GCM) 10K type strain sequencing project: providing services to taxonomists for standard genome sequencing and annotation.</title>
        <authorList>
            <consortium name="The Broad Institute Genomics Platform"/>
            <consortium name="The Broad Institute Genome Sequencing Center for Infectious Disease"/>
            <person name="Wu L."/>
            <person name="Ma J."/>
        </authorList>
    </citation>
    <scope>NUCLEOTIDE SEQUENCE [LARGE SCALE GENOMIC DNA]</scope>
    <source>
        <strain evidence="2">KCTC 23707</strain>
    </source>
</reference>
<dbReference type="InterPro" id="IPR029057">
    <property type="entry name" value="PRTase-like"/>
</dbReference>
<dbReference type="Gene3D" id="3.40.50.2020">
    <property type="match status" value="1"/>
</dbReference>
<dbReference type="Proteomes" id="UP001597308">
    <property type="component" value="Unassembled WGS sequence"/>
</dbReference>
<dbReference type="InterPro" id="IPR000836">
    <property type="entry name" value="PRTase_dom"/>
</dbReference>
<dbReference type="SUPFAM" id="SSF53271">
    <property type="entry name" value="PRTase-like"/>
    <property type="match status" value="1"/>
</dbReference>
<proteinExistence type="predicted"/>
<comment type="caution">
    <text evidence="1">The sequence shown here is derived from an EMBL/GenBank/DDBJ whole genome shotgun (WGS) entry which is preliminary data.</text>
</comment>
<organism evidence="1 2">
    <name type="scientific">Methylopila henanensis</name>
    <dbReference type="NCBI Taxonomy" id="873516"/>
    <lineage>
        <taxon>Bacteria</taxon>
        <taxon>Pseudomonadati</taxon>
        <taxon>Pseudomonadota</taxon>
        <taxon>Alphaproteobacteria</taxon>
        <taxon>Hyphomicrobiales</taxon>
        <taxon>Methylopilaceae</taxon>
        <taxon>Methylopila</taxon>
    </lineage>
</organism>
<accession>A0ABW4K244</accession>
<keyword evidence="2" id="KW-1185">Reference proteome</keyword>
<sequence>MTTLDRDETIDAILRLIPHRPGDRAGAVENLRTLDDRALSAELMTLRQAVDRLAPAAGTVGRGDPEARARAGAMIRSGLRKIEAVREQVEARHARSAGANEGSAAARERNVLPQVSIPSAASRDLSMDNSDLATVEGEGWPWSRPMAIELPVSPPLRRGGAARERVVIGEDVAHYAEIQRAMLTAAIDNVMGAPLLDVFGYKQGADAGDLVDLALRDEAVQEYFHTRLAPMSHELLRVIRRRFAQGSWVPDEQSAEIWRRAAAEVFEGLNVPSSMTDPVFMSDDPAFVSEATAFTGLAKLVSTIRRYRPDLIVIPDGAGAITGSLIAAECGVPSIMSADDLAAARGGPKIVRVAVVDDIVRSGRTMDETLELCRKVFGGGGRVVGAALVGSVDGVRMLGDQVFLPNISPDRNVRLPWDPFGEYRRTDSDHILGDGRPDRLTVGRDLLRRAADRMLAWGAAASP</sequence>
<protein>
    <recommendedName>
        <fullName evidence="3">Phosphoribosyltransferase</fullName>
    </recommendedName>
</protein>
<gene>
    <name evidence="1" type="ORF">ACFSCV_04330</name>
</gene>
<evidence type="ECO:0000313" key="2">
    <source>
        <dbReference type="Proteomes" id="UP001597308"/>
    </source>
</evidence>